<feature type="domain" description="BT-3044-like C-terminal" evidence="3">
    <location>
        <begin position="172"/>
        <end position="312"/>
    </location>
</feature>
<gene>
    <name evidence="5" type="ORF">DW780_02840</name>
    <name evidence="4" type="ORF">GAO51_07345</name>
    <name evidence="6" type="ORF">KQP68_05215</name>
    <name evidence="7" type="ORF">KQP74_14485</name>
</gene>
<organism evidence="4 9">
    <name type="scientific">Bacteroides thetaiotaomicron</name>
    <dbReference type="NCBI Taxonomy" id="818"/>
    <lineage>
        <taxon>Bacteria</taxon>
        <taxon>Pseudomonadati</taxon>
        <taxon>Bacteroidota</taxon>
        <taxon>Bacteroidia</taxon>
        <taxon>Bacteroidales</taxon>
        <taxon>Bacteroidaceae</taxon>
        <taxon>Bacteroides</taxon>
    </lineage>
</organism>
<dbReference type="Proteomes" id="UP001156218">
    <property type="component" value="Chromosome"/>
</dbReference>
<feature type="domain" description="BT-3987-like N-terminal" evidence="2">
    <location>
        <begin position="34"/>
        <end position="165"/>
    </location>
</feature>
<keyword evidence="1" id="KW-0732">Signal</keyword>
<evidence type="ECO:0000313" key="5">
    <source>
        <dbReference type="EMBL" id="RHD90913.1"/>
    </source>
</evidence>
<dbReference type="EMBL" id="CP083685">
    <property type="protein sequence ID" value="UYU89159.1"/>
    <property type="molecule type" value="Genomic_DNA"/>
</dbReference>
<dbReference type="AlphaFoldDB" id="A0A173VUG9"/>
<accession>A0A173VUG9</accession>
<evidence type="ECO:0000256" key="1">
    <source>
        <dbReference type="SAM" id="SignalP"/>
    </source>
</evidence>
<evidence type="ECO:0000313" key="4">
    <source>
        <dbReference type="EMBL" id="KAB4314175.1"/>
    </source>
</evidence>
<dbReference type="Proteomes" id="UP000284785">
    <property type="component" value="Unassembled WGS sequence"/>
</dbReference>
<dbReference type="Pfam" id="PF08522">
    <property type="entry name" value="BT_3987-like_N"/>
    <property type="match status" value="1"/>
</dbReference>
<reference evidence="5 8" key="1">
    <citation type="submission" date="2018-08" db="EMBL/GenBank/DDBJ databases">
        <title>A genome reference for cultivated species of the human gut microbiota.</title>
        <authorList>
            <person name="Zou Y."/>
            <person name="Xue W."/>
            <person name="Luo G."/>
        </authorList>
    </citation>
    <scope>NUCLEOTIDE SEQUENCE [LARGE SCALE GENOMIC DNA]</scope>
    <source>
        <strain evidence="5 8">AM30-26</strain>
    </source>
</reference>
<protein>
    <submittedName>
        <fullName evidence="4">DUF4361 domain-containing protein</fullName>
    </submittedName>
</protein>
<feature type="chain" id="PRO_5044368813" evidence="1">
    <location>
        <begin position="22"/>
        <end position="319"/>
    </location>
</feature>
<dbReference type="InterPro" id="IPR013728">
    <property type="entry name" value="BT_3987-like_N"/>
</dbReference>
<dbReference type="Gene3D" id="2.60.40.1740">
    <property type="entry name" value="hypothetical protein (bacova_03559)"/>
    <property type="match status" value="1"/>
</dbReference>
<evidence type="ECO:0000313" key="6">
    <source>
        <dbReference type="EMBL" id="UYU67684.1"/>
    </source>
</evidence>
<name>A0A173VUG9_BACT4</name>
<dbReference type="Proteomes" id="UP001162960">
    <property type="component" value="Chromosome"/>
</dbReference>
<dbReference type="Pfam" id="PF14274">
    <property type="entry name" value="BT_3044-like_C"/>
    <property type="match status" value="1"/>
</dbReference>
<evidence type="ECO:0000313" key="8">
    <source>
        <dbReference type="Proteomes" id="UP000284785"/>
    </source>
</evidence>
<evidence type="ECO:0000313" key="9">
    <source>
        <dbReference type="Proteomes" id="UP000440614"/>
    </source>
</evidence>
<dbReference type="InterPro" id="IPR025371">
    <property type="entry name" value="BT_3044-like_C"/>
</dbReference>
<reference evidence="4 9" key="2">
    <citation type="journal article" date="2019" name="Nat. Med.">
        <title>A library of human gut bacterial isolates paired with longitudinal multiomics data enables mechanistic microbiome research.</title>
        <authorList>
            <person name="Poyet M."/>
            <person name="Groussin M."/>
            <person name="Gibbons S.M."/>
            <person name="Avila-Pacheco J."/>
            <person name="Jiang X."/>
            <person name="Kearney S.M."/>
            <person name="Perrotta A.R."/>
            <person name="Berdy B."/>
            <person name="Zhao S."/>
            <person name="Lieberman T.D."/>
            <person name="Swanson P.K."/>
            <person name="Smith M."/>
            <person name="Roesemann S."/>
            <person name="Alexander J.E."/>
            <person name="Rich S.A."/>
            <person name="Livny J."/>
            <person name="Vlamakis H."/>
            <person name="Clish C."/>
            <person name="Bullock K."/>
            <person name="Deik A."/>
            <person name="Scott J."/>
            <person name="Pierce K.A."/>
            <person name="Xavier R.J."/>
            <person name="Alm E.J."/>
        </authorList>
    </citation>
    <scope>NUCLEOTIDE SEQUENCE [LARGE SCALE GENOMIC DNA]</scope>
    <source>
        <strain evidence="4 9">BIOML-A188</strain>
    </source>
</reference>
<dbReference type="EMBL" id="CP083680">
    <property type="protein sequence ID" value="UYU67684.1"/>
    <property type="molecule type" value="Genomic_DNA"/>
</dbReference>
<dbReference type="PROSITE" id="PS51257">
    <property type="entry name" value="PROKAR_LIPOPROTEIN"/>
    <property type="match status" value="1"/>
</dbReference>
<dbReference type="EMBL" id="QSJP01000002">
    <property type="protein sequence ID" value="RHD90913.1"/>
    <property type="molecule type" value="Genomic_DNA"/>
</dbReference>
<proteinExistence type="predicted"/>
<evidence type="ECO:0000259" key="3">
    <source>
        <dbReference type="Pfam" id="PF14274"/>
    </source>
</evidence>
<evidence type="ECO:0000259" key="2">
    <source>
        <dbReference type="Pfam" id="PF08522"/>
    </source>
</evidence>
<dbReference type="RefSeq" id="WP_048696017.1">
    <property type="nucleotide sequence ID" value="NZ_CABJDH010000001.1"/>
</dbReference>
<feature type="signal peptide" evidence="1">
    <location>
        <begin position="1"/>
        <end position="21"/>
    </location>
</feature>
<dbReference type="EMBL" id="WCSY01000006">
    <property type="protein sequence ID" value="KAB4314175.1"/>
    <property type="molecule type" value="Genomic_DNA"/>
</dbReference>
<dbReference type="Proteomes" id="UP000440614">
    <property type="component" value="Unassembled WGS sequence"/>
</dbReference>
<reference evidence="6 10" key="3">
    <citation type="submission" date="2021-06" db="EMBL/GenBank/DDBJ databases">
        <title>Interrogation of the integrated mobile genetic elements in gut-associated Bacteroides with a consensus prediction approach.</title>
        <authorList>
            <person name="Campbell D.E."/>
            <person name="Leigh J.R."/>
            <person name="Kim T."/>
            <person name="England W."/>
            <person name="Whitaker R.J."/>
            <person name="Degnan P.H."/>
        </authorList>
    </citation>
    <scope>NUCLEOTIDE SEQUENCE [LARGE SCALE GENOMIC DNA]</scope>
    <source>
        <strain evidence="7">VPI-3443</strain>
        <strain evidence="6 10">WAL8669</strain>
    </source>
</reference>
<sequence>MKTKYIYIAFLTILCGGSLVACSNGDEFFKDERYKKMIYAISDNEQIFHAEFELNNEEDIIGVQPFAVSGTNPIDQDVHLNIEKDPELLTEYNYNTYMDETDKYARELKDGDYSLLSSIVEIKAGVNPSYEVGKLQVKIKTSIIEKLSVDSAYFLSFRIKEATPYEINEEKRNVLFRIYKKNQYASQKTPTYYASSGFMDDVVMPFDSKIIMPLAYNKIRTYIAGQIYDANDTKETINKNSMVITVDADNQVLISAFDSENGLKVEMLSPSSDPNDGSYGYRNYYNPEEKQFYLYYRFDNGEGWKVVRETLRAESIISK</sequence>
<evidence type="ECO:0000313" key="7">
    <source>
        <dbReference type="EMBL" id="UYU89159.1"/>
    </source>
</evidence>
<evidence type="ECO:0000313" key="10">
    <source>
        <dbReference type="Proteomes" id="UP001156218"/>
    </source>
</evidence>